<dbReference type="EMBL" id="AEJB01000506">
    <property type="protein sequence ID" value="ELP63775.1"/>
    <property type="molecule type" value="Genomic_DNA"/>
</dbReference>
<dbReference type="AlphaFoldDB" id="L7EZJ5"/>
<reference evidence="2 3" key="1">
    <citation type="journal article" date="2011" name="Plasmid">
        <title>Streptomyces turgidiscabies Car8 contains a modular pathogenicity island that shares virulence genes with other actinobacterial plant pathogens.</title>
        <authorList>
            <person name="Huguet-Tapia J.C."/>
            <person name="Badger J.H."/>
            <person name="Loria R."/>
            <person name="Pettis G.S."/>
        </authorList>
    </citation>
    <scope>NUCLEOTIDE SEQUENCE [LARGE SCALE GENOMIC DNA]</scope>
    <source>
        <strain evidence="2 3">Car8</strain>
    </source>
</reference>
<keyword evidence="3" id="KW-1185">Reference proteome</keyword>
<proteinExistence type="predicted"/>
<feature type="region of interest" description="Disordered" evidence="1">
    <location>
        <begin position="24"/>
        <end position="49"/>
    </location>
</feature>
<comment type="caution">
    <text evidence="2">The sequence shown here is derived from an EMBL/GenBank/DDBJ whole genome shotgun (WGS) entry which is preliminary data.</text>
</comment>
<dbReference type="Proteomes" id="UP000010931">
    <property type="component" value="Unassembled WGS sequence"/>
</dbReference>
<sequence length="49" mass="4823">MVGIAGVRKAVAWVGAGPAGTLTNVPGRKTAGRGTSAGKTVGMPFDQPK</sequence>
<evidence type="ECO:0000256" key="1">
    <source>
        <dbReference type="SAM" id="MobiDB-lite"/>
    </source>
</evidence>
<evidence type="ECO:0000313" key="3">
    <source>
        <dbReference type="Proteomes" id="UP000010931"/>
    </source>
</evidence>
<name>L7EZJ5_STRT8</name>
<gene>
    <name evidence="2" type="ORF">STRTUCAR8_09435</name>
</gene>
<organism evidence="2 3">
    <name type="scientific">Streptomyces turgidiscabies (strain Car8)</name>
    <dbReference type="NCBI Taxonomy" id="698760"/>
    <lineage>
        <taxon>Bacteria</taxon>
        <taxon>Bacillati</taxon>
        <taxon>Actinomycetota</taxon>
        <taxon>Actinomycetes</taxon>
        <taxon>Kitasatosporales</taxon>
        <taxon>Streptomycetaceae</taxon>
        <taxon>Streptomyces</taxon>
    </lineage>
</organism>
<protein>
    <submittedName>
        <fullName evidence="2">Uncharacterized protein</fullName>
    </submittedName>
</protein>
<accession>L7EZJ5</accession>
<evidence type="ECO:0000313" key="2">
    <source>
        <dbReference type="EMBL" id="ELP63775.1"/>
    </source>
</evidence>